<organism evidence="2 3">
    <name type="scientific">Linum trigynum</name>
    <dbReference type="NCBI Taxonomy" id="586398"/>
    <lineage>
        <taxon>Eukaryota</taxon>
        <taxon>Viridiplantae</taxon>
        <taxon>Streptophyta</taxon>
        <taxon>Embryophyta</taxon>
        <taxon>Tracheophyta</taxon>
        <taxon>Spermatophyta</taxon>
        <taxon>Magnoliopsida</taxon>
        <taxon>eudicotyledons</taxon>
        <taxon>Gunneridae</taxon>
        <taxon>Pentapetalae</taxon>
        <taxon>rosids</taxon>
        <taxon>fabids</taxon>
        <taxon>Malpighiales</taxon>
        <taxon>Linaceae</taxon>
        <taxon>Linum</taxon>
    </lineage>
</organism>
<sequence length="271" mass="28003">MNSSNERMIPFGSLLYQSRHIPENVDGKVRHSAALELVWSCIRRQKVLTWSSGSVLPLYVGRAGGIPLRCSAMISALSGWWSALLGGLSRYCGDRCCSRKLRSALPGGSTCCVSYAGCGGGTVPDVSPGACWGATGVAHTVSSTCCVSCAGCGDRAVPDASHGACWGAAGIAPAVAAASLLIMSAMTWLICFCMLAMTSFCFAISCLISLVVSSGSSSSRSTALRLLASANSLGLVIALMGVDSSGELELCSAIGRFSLLLYLAPRWAPIV</sequence>
<dbReference type="AlphaFoldDB" id="A0AAV2FR11"/>
<keyword evidence="1" id="KW-1133">Transmembrane helix</keyword>
<keyword evidence="1" id="KW-0472">Membrane</keyword>
<feature type="transmembrane region" description="Helical" evidence="1">
    <location>
        <begin position="163"/>
        <end position="181"/>
    </location>
</feature>
<evidence type="ECO:0000313" key="2">
    <source>
        <dbReference type="EMBL" id="CAL1400457.1"/>
    </source>
</evidence>
<protein>
    <submittedName>
        <fullName evidence="2">Uncharacterized protein</fullName>
    </submittedName>
</protein>
<name>A0AAV2FR11_9ROSI</name>
<dbReference type="Proteomes" id="UP001497516">
    <property type="component" value="Chromosome 7"/>
</dbReference>
<dbReference type="EMBL" id="OZ034820">
    <property type="protein sequence ID" value="CAL1400457.1"/>
    <property type="molecule type" value="Genomic_DNA"/>
</dbReference>
<keyword evidence="1" id="KW-0812">Transmembrane</keyword>
<reference evidence="2 3" key="1">
    <citation type="submission" date="2024-04" db="EMBL/GenBank/DDBJ databases">
        <authorList>
            <person name="Fracassetti M."/>
        </authorList>
    </citation>
    <scope>NUCLEOTIDE SEQUENCE [LARGE SCALE GENOMIC DNA]</scope>
</reference>
<feature type="transmembrane region" description="Helical" evidence="1">
    <location>
        <begin position="187"/>
        <end position="212"/>
    </location>
</feature>
<accession>A0AAV2FR11</accession>
<keyword evidence="3" id="KW-1185">Reference proteome</keyword>
<evidence type="ECO:0000313" key="3">
    <source>
        <dbReference type="Proteomes" id="UP001497516"/>
    </source>
</evidence>
<gene>
    <name evidence="2" type="ORF">LTRI10_LOCUS40585</name>
</gene>
<proteinExistence type="predicted"/>
<evidence type="ECO:0000256" key="1">
    <source>
        <dbReference type="SAM" id="Phobius"/>
    </source>
</evidence>